<dbReference type="EMBL" id="JADFTS010000004">
    <property type="protein sequence ID" value="KAF9607974.1"/>
    <property type="molecule type" value="Genomic_DNA"/>
</dbReference>
<protein>
    <submittedName>
        <fullName evidence="1">Uncharacterized protein</fullName>
    </submittedName>
</protein>
<keyword evidence="2" id="KW-1185">Reference proteome</keyword>
<proteinExistence type="predicted"/>
<accession>A0A835LYM8</accession>
<dbReference type="Proteomes" id="UP000631114">
    <property type="component" value="Unassembled WGS sequence"/>
</dbReference>
<evidence type="ECO:0000313" key="2">
    <source>
        <dbReference type="Proteomes" id="UP000631114"/>
    </source>
</evidence>
<sequence length="233" mass="25158">MANEERTSILKLNAQIPNGVGAKDRRMSFADKEIELSRLPKVCGHCKSIGHLMSECKGLQKEMRTKKEPRADKETRPENQFNVEALVVTNVIDLTLVIQEVVQVLDTQATPVVADTTMFEPEATLAEVLEQEVTLVANHATHISTAMGQSTASEALVLEAQLSDTIHHNCNCSQGVSSGLAPTAIPVAMVPVTLVTNDPTLNIVHIFKSPTEEVAGVHVLNAFSIAEAFVSPV</sequence>
<dbReference type="AlphaFoldDB" id="A0A835LYM8"/>
<evidence type="ECO:0000313" key="1">
    <source>
        <dbReference type="EMBL" id="KAF9607974.1"/>
    </source>
</evidence>
<comment type="caution">
    <text evidence="1">The sequence shown here is derived from an EMBL/GenBank/DDBJ whole genome shotgun (WGS) entry which is preliminary data.</text>
</comment>
<reference evidence="1 2" key="1">
    <citation type="submission" date="2020-10" db="EMBL/GenBank/DDBJ databases">
        <title>The Coptis chinensis genome and diversification of protoberbering-type alkaloids.</title>
        <authorList>
            <person name="Wang B."/>
            <person name="Shu S."/>
            <person name="Song C."/>
            <person name="Liu Y."/>
        </authorList>
    </citation>
    <scope>NUCLEOTIDE SEQUENCE [LARGE SCALE GENOMIC DNA]</scope>
    <source>
        <strain evidence="1">HL-2020</strain>
        <tissue evidence="1">Leaf</tissue>
    </source>
</reference>
<gene>
    <name evidence="1" type="ORF">IFM89_003894</name>
</gene>
<name>A0A835LYM8_9MAGN</name>
<organism evidence="1 2">
    <name type="scientific">Coptis chinensis</name>
    <dbReference type="NCBI Taxonomy" id="261450"/>
    <lineage>
        <taxon>Eukaryota</taxon>
        <taxon>Viridiplantae</taxon>
        <taxon>Streptophyta</taxon>
        <taxon>Embryophyta</taxon>
        <taxon>Tracheophyta</taxon>
        <taxon>Spermatophyta</taxon>
        <taxon>Magnoliopsida</taxon>
        <taxon>Ranunculales</taxon>
        <taxon>Ranunculaceae</taxon>
        <taxon>Coptidoideae</taxon>
        <taxon>Coptis</taxon>
    </lineage>
</organism>